<feature type="region of interest" description="Disordered" evidence="1">
    <location>
        <begin position="240"/>
        <end position="259"/>
    </location>
</feature>
<evidence type="ECO:0000313" key="2">
    <source>
        <dbReference type="EMBL" id="CAD7634832.1"/>
    </source>
</evidence>
<dbReference type="AlphaFoldDB" id="A0A7R9L6D7"/>
<feature type="compositionally biased region" description="Low complexity" evidence="1">
    <location>
        <begin position="243"/>
        <end position="254"/>
    </location>
</feature>
<feature type="region of interest" description="Disordered" evidence="1">
    <location>
        <begin position="1"/>
        <end position="29"/>
    </location>
</feature>
<dbReference type="EMBL" id="OC869991">
    <property type="protein sequence ID" value="CAD7634832.1"/>
    <property type="molecule type" value="Genomic_DNA"/>
</dbReference>
<name>A0A7R9L6D7_9ACAR</name>
<keyword evidence="3" id="KW-1185">Reference proteome</keyword>
<protein>
    <submittedName>
        <fullName evidence="2">Uncharacterized protein</fullName>
    </submittedName>
</protein>
<dbReference type="OrthoDB" id="6532443at2759"/>
<proteinExistence type="predicted"/>
<accession>A0A7R9L6D7</accession>
<dbReference type="Proteomes" id="UP000759131">
    <property type="component" value="Unassembled WGS sequence"/>
</dbReference>
<dbReference type="EMBL" id="CAJPIZ010015416">
    <property type="protein sequence ID" value="CAG2115262.1"/>
    <property type="molecule type" value="Genomic_DNA"/>
</dbReference>
<reference evidence="2" key="1">
    <citation type="submission" date="2020-11" db="EMBL/GenBank/DDBJ databases">
        <authorList>
            <person name="Tran Van P."/>
        </authorList>
    </citation>
    <scope>NUCLEOTIDE SEQUENCE</scope>
</reference>
<organism evidence="2">
    <name type="scientific">Medioppia subpectinata</name>
    <dbReference type="NCBI Taxonomy" id="1979941"/>
    <lineage>
        <taxon>Eukaryota</taxon>
        <taxon>Metazoa</taxon>
        <taxon>Ecdysozoa</taxon>
        <taxon>Arthropoda</taxon>
        <taxon>Chelicerata</taxon>
        <taxon>Arachnida</taxon>
        <taxon>Acari</taxon>
        <taxon>Acariformes</taxon>
        <taxon>Sarcoptiformes</taxon>
        <taxon>Oribatida</taxon>
        <taxon>Brachypylina</taxon>
        <taxon>Oppioidea</taxon>
        <taxon>Oppiidae</taxon>
        <taxon>Medioppia</taxon>
    </lineage>
</organism>
<evidence type="ECO:0000313" key="3">
    <source>
        <dbReference type="Proteomes" id="UP000759131"/>
    </source>
</evidence>
<gene>
    <name evidence="2" type="ORF">OSB1V03_LOCUS15226</name>
</gene>
<sequence length="779" mass="87439">MGPPPTPSTSQTSPTKKKEGFGRSKGLKNKQKLKTDFSDSIGFLDEEDVSNSELLLPQYPVIRETLWPDTPHTDEHMMHLYNTYVNTTYHEMQSMKKPIVPSLIMDDLYARHFALSALQCNDRLPEPIQSTDTSDSVLSAVGLTPKAKPMSPIKESKITGRYRKDREADLAKIIAMGNRSKRQIRLPSRFHESSLLMGNQWVIPDYDSKGKTGKRRLLEEQKRLQELHQKQLEMDQRFQTQAHTSHTNTTNSDDSSQRELSLIHKKLSKTKPKMKLKMKSVAIGTAFGSNYQLKIPHQRIKQMQIFRHQKNQMKALKQKSEQPLENSFKSLYSMSQTDGDKRVLSLSAKAQASASQRAHVNQLFRTLTDTMNPNKGSSVGKITKLNKLETIKEAIETINKLVKREQQLAYIRKLLSMWNHKLKLCDKVAQKDMKAEAFKVVNEVMIAYKSSVCYKVGEALEAKRKEMQQKRAHQLVKTQAVSSSHSENNTSAKSSPVINSVQIPVIPFKIPSKPSNQRYILPKLVPISSNSVNTNTNTNNTNKLIISTSSKYPKLTPPDLHHKSVKHFSGDKELIKQEGSLLKPPILTTRPTILKPFIVSSNDDIHTSNSVTGPIINVPNISRIKSMNKSLNACKSSTSLIAPPKHNINSQTITSNTRIMLSSKSISSTKMSTATTTSLHTLGPNSEANAGKVFTTGHPLKSVIIASETPLANDDLKKIVDSITANPDAEFELELILLETEVELKLEILFKKSFELDLEKLNLTIANINSANSIKHLFT</sequence>
<evidence type="ECO:0000256" key="1">
    <source>
        <dbReference type="SAM" id="MobiDB-lite"/>
    </source>
</evidence>